<dbReference type="Proteomes" id="UP000245872">
    <property type="component" value="Chromosome"/>
</dbReference>
<sequence length="203" mass="22689">MLFLSHILRGALLFIAVGLYERGFFVPLYATAVMPERVPMVETMQCALLATDNGKSTFTIKANEMYCYENGDIVLVGKLEIVVWDTPAEVSAQEKGVAGAVTQGEDSTYIQANKLIYSKQEKLCTIEGKVCIQKPSEALELYTEQLCYNTEKENLFTEQPVAIVHKKNLFKGSGLWATKDLKQYILKRPCGSMELAESLETNQ</sequence>
<dbReference type="InterPro" id="IPR026265">
    <property type="entry name" value="LptC"/>
</dbReference>
<name>A0A2Z3L9Z0_9BACT</name>
<accession>A0A2Z3L9Z0</accession>
<dbReference type="NCBIfam" id="TIGR04409">
    <property type="entry name" value="LptC_YrbK"/>
    <property type="match status" value="1"/>
</dbReference>
<dbReference type="EMBL" id="CP029619">
    <property type="protein sequence ID" value="AWN82308.1"/>
    <property type="molecule type" value="Genomic_DNA"/>
</dbReference>
<gene>
    <name evidence="1" type="primary">lptC</name>
    <name evidence="1" type="ORF">DK880_01011</name>
</gene>
<dbReference type="InterPro" id="IPR010664">
    <property type="entry name" value="LipoPS_assembly_LptC-rel"/>
</dbReference>
<dbReference type="KEGG" id="cher:DK880_01011"/>
<protein>
    <submittedName>
        <fullName evidence="1">Lipopolysaccharide export system protein LptC</fullName>
    </submittedName>
</protein>
<keyword evidence="2" id="KW-1185">Reference proteome</keyword>
<dbReference type="GO" id="GO:0005886">
    <property type="term" value="C:plasma membrane"/>
    <property type="evidence" value="ECO:0007669"/>
    <property type="project" value="InterPro"/>
</dbReference>
<reference evidence="1 2" key="1">
    <citation type="submission" date="2018-05" db="EMBL/GenBank/DDBJ databases">
        <title>Candidatus Cardinium hertigii Genome Assembly.</title>
        <authorList>
            <person name="Showmaker K.C."/>
            <person name="Walden K.O."/>
            <person name="Fields C.J."/>
            <person name="Lambert K.N."/>
            <person name="Hudson M.E."/>
        </authorList>
    </citation>
    <scope>NUCLEOTIDE SEQUENCE [LARGE SCALE GENOMIC DNA]</scope>
    <source>
        <strain evidence="2">cHgTN10</strain>
    </source>
</reference>
<organism evidence="1 2">
    <name type="scientific">Candidatus Cardinium hertigii</name>
    <dbReference type="NCBI Taxonomy" id="247481"/>
    <lineage>
        <taxon>Bacteria</taxon>
        <taxon>Pseudomonadati</taxon>
        <taxon>Bacteroidota</taxon>
        <taxon>Cytophagia</taxon>
        <taxon>Cytophagales</taxon>
        <taxon>Amoebophilaceae</taxon>
        <taxon>Candidatus Cardinium</taxon>
    </lineage>
</organism>
<dbReference type="Pfam" id="PF06835">
    <property type="entry name" value="LptC"/>
    <property type="match status" value="1"/>
</dbReference>
<dbReference type="Gene3D" id="2.60.450.10">
    <property type="entry name" value="Lipopolysaccharide (LPS) transport protein A like domain"/>
    <property type="match status" value="1"/>
</dbReference>
<evidence type="ECO:0000313" key="1">
    <source>
        <dbReference type="EMBL" id="AWN82308.1"/>
    </source>
</evidence>
<dbReference type="AlphaFoldDB" id="A0A2Z3L9Z0"/>
<dbReference type="GO" id="GO:0015221">
    <property type="term" value="F:lipopolysaccharide transmembrane transporter activity"/>
    <property type="evidence" value="ECO:0007669"/>
    <property type="project" value="InterPro"/>
</dbReference>
<evidence type="ECO:0000313" key="2">
    <source>
        <dbReference type="Proteomes" id="UP000245872"/>
    </source>
</evidence>
<proteinExistence type="predicted"/>